<evidence type="ECO:0000313" key="1">
    <source>
        <dbReference type="EMBL" id="PXZ40112.1"/>
    </source>
</evidence>
<evidence type="ECO:0000313" key="7">
    <source>
        <dbReference type="Proteomes" id="UP000254620"/>
    </source>
</evidence>
<dbReference type="Proteomes" id="UP000247594">
    <property type="component" value="Unassembled WGS sequence"/>
</dbReference>
<evidence type="ECO:0000313" key="8">
    <source>
        <dbReference type="Proteomes" id="UP000294229"/>
    </source>
</evidence>
<sequence length="125" mass="14804">MAKFKISFGRLFLKEFQHFPEEDKDKIAAFVAHIKENGFIALEGLNKKSNDVDKNDPKFLEKVSYANTHNLWHYHIGIKQYNTRKTYGERTSEYVLHYQLLGDEIRIIDYSPHPPFNLPSQKYLK</sequence>
<dbReference type="AlphaFoldDB" id="A0A0F5F0W3"/>
<dbReference type="EMBL" id="RQXS01000013">
    <property type="protein sequence ID" value="RZN60153.1"/>
    <property type="molecule type" value="Genomic_DNA"/>
</dbReference>
<dbReference type="Proteomes" id="UP000254465">
    <property type="component" value="Unassembled WGS sequence"/>
</dbReference>
<reference evidence="6 7" key="2">
    <citation type="submission" date="2018-06" db="EMBL/GenBank/DDBJ databases">
        <authorList>
            <consortium name="Pathogen Informatics"/>
            <person name="Doyle S."/>
        </authorList>
    </citation>
    <scope>NUCLEOTIDE SEQUENCE [LARGE SCALE GENOMIC DNA]</scope>
    <source>
        <strain evidence="4 7">NCTC10926</strain>
        <strain evidence="3 6">NCTC11296</strain>
    </source>
</reference>
<evidence type="ECO:0000313" key="3">
    <source>
        <dbReference type="EMBL" id="STO72748.1"/>
    </source>
</evidence>
<accession>A0A0F5F0W3</accession>
<dbReference type="Proteomes" id="UP000254620">
    <property type="component" value="Unassembled WGS sequence"/>
</dbReference>
<dbReference type="EMBL" id="UFSW01000001">
    <property type="protein sequence ID" value="SUU98007.1"/>
    <property type="molecule type" value="Genomic_DNA"/>
</dbReference>
<dbReference type="RefSeq" id="WP_017805237.1">
    <property type="nucleotide sequence ID" value="NZ_JAZDVC010000010.1"/>
</dbReference>
<protein>
    <submittedName>
        <fullName evidence="3">Putative phage associated protein</fullName>
    </submittedName>
</protein>
<evidence type="ECO:0000313" key="6">
    <source>
        <dbReference type="Proteomes" id="UP000254465"/>
    </source>
</evidence>
<dbReference type="EMBL" id="QJPJ01000003">
    <property type="protein sequence ID" value="PXZ40112.1"/>
    <property type="molecule type" value="Genomic_DNA"/>
</dbReference>
<dbReference type="EMBL" id="UGHK01000002">
    <property type="protein sequence ID" value="STO72748.1"/>
    <property type="molecule type" value="Genomic_DNA"/>
</dbReference>
<proteinExistence type="predicted"/>
<dbReference type="Proteomes" id="UP000294229">
    <property type="component" value="Unassembled WGS sequence"/>
</dbReference>
<reference evidence="1 5" key="1">
    <citation type="submission" date="2018-06" db="EMBL/GenBank/DDBJ databases">
        <authorList>
            <person name="Teymurazov M."/>
            <person name="Kislichkina A."/>
            <person name="Abaymova A."/>
            <person name="Mukhina T."/>
            <person name="Mayskaya N."/>
            <person name="Svetoch E."/>
            <person name="Bogun A."/>
        </authorList>
    </citation>
    <scope>NUCLEOTIDE SEQUENCE [LARGE SCALE GENOMIC DNA]</scope>
    <source>
        <strain evidence="1 5">SCPM-O-B-8406</strain>
    </source>
</reference>
<reference evidence="2 8" key="3">
    <citation type="submission" date="2018-11" db="EMBL/GenBank/DDBJ databases">
        <title>Sequencing Av. paragallinarum serogroups.</title>
        <authorList>
            <person name="Hellmuth J.E."/>
            <person name="Boucher C.E."/>
            <person name="Cason E.D."/>
        </authorList>
    </citation>
    <scope>NUCLEOTIDE SEQUENCE [LARGE SCALE GENOMIC DNA]</scope>
    <source>
        <strain evidence="2 8">SA-3</strain>
    </source>
</reference>
<evidence type="ECO:0000313" key="5">
    <source>
        <dbReference type="Proteomes" id="UP000247594"/>
    </source>
</evidence>
<name>A0A0F5F0W3_AVIPA</name>
<evidence type="ECO:0000313" key="4">
    <source>
        <dbReference type="EMBL" id="SUU98007.1"/>
    </source>
</evidence>
<organism evidence="2 8">
    <name type="scientific">Avibacterium paragallinarum</name>
    <name type="common">Haemophilus gallinarum</name>
    <dbReference type="NCBI Taxonomy" id="728"/>
    <lineage>
        <taxon>Bacteria</taxon>
        <taxon>Pseudomonadati</taxon>
        <taxon>Pseudomonadota</taxon>
        <taxon>Gammaproteobacteria</taxon>
        <taxon>Pasteurellales</taxon>
        <taxon>Pasteurellaceae</taxon>
        <taxon>Avibacterium</taxon>
    </lineage>
</organism>
<gene>
    <name evidence="1" type="ORF">DM482_02805</name>
    <name evidence="2" type="ORF">EIG79_04370</name>
    <name evidence="4" type="ORF">NCTC10926_01412</name>
    <name evidence="3" type="ORF">NCTC11296_02690</name>
</gene>
<dbReference type="OrthoDB" id="8689178at2"/>
<evidence type="ECO:0000313" key="2">
    <source>
        <dbReference type="EMBL" id="RZN60153.1"/>
    </source>
</evidence>